<evidence type="ECO:0000256" key="1">
    <source>
        <dbReference type="ARBA" id="ARBA00010702"/>
    </source>
</evidence>
<feature type="non-terminal residue" evidence="13">
    <location>
        <position position="416"/>
    </location>
</feature>
<dbReference type="InterPro" id="IPR050792">
    <property type="entry name" value="ADP-ribosylglycohydrolase"/>
</dbReference>
<dbReference type="EMBL" id="ML179056">
    <property type="protein sequence ID" value="THV04429.1"/>
    <property type="molecule type" value="Genomic_DNA"/>
</dbReference>
<dbReference type="Gene3D" id="1.10.4080.10">
    <property type="entry name" value="ADP-ribosylation/Crystallin J1"/>
    <property type="match status" value="1"/>
</dbReference>
<dbReference type="InterPro" id="IPR036705">
    <property type="entry name" value="Ribosyl_crysJ1_sf"/>
</dbReference>
<proteinExistence type="inferred from homology"/>
<protein>
    <recommendedName>
        <fullName evidence="4">ADP-ribosylhydrolase ARH3</fullName>
        <ecNumber evidence="2">3.2.1.143</ecNumber>
    </recommendedName>
    <alternativeName>
        <fullName evidence="5">ADP-ribose glycohydrolase ARH3</fullName>
    </alternativeName>
    <alternativeName>
        <fullName evidence="6">ADP-ribosylhydrolase 3</fullName>
    </alternativeName>
    <alternativeName>
        <fullName evidence="9">O-acetyl-ADP-ribose deacetylase ARH3</fullName>
    </alternativeName>
    <alternativeName>
        <fullName evidence="10">Poly(ADP-ribose) glycohydrolase ARH3</fullName>
    </alternativeName>
    <alternativeName>
        <fullName evidence="8">[Protein ADP-ribosylarginine] hydrolase-like protein 2</fullName>
    </alternativeName>
    <alternativeName>
        <fullName evidence="7">[Protein ADP-ribosylserine] hydrolase</fullName>
    </alternativeName>
</protein>
<sequence>MTPLHAQHIVPASSSTKIRLSLLATALVDALGGPTEFHRRFSFPPVTSMIPSSGFGLPKGVWTDDTSMALCLARSIASSNARGIQDGFDEHDQLRAYIAWWTRGELSAVGRCFDIGGTVSRSLSIYSSYVDAKDSLEKIKTEMNHESCSGNGSLMRVLPIGLAYWKSESKARMYARRSSTTTHPNEMCQEACEVWIGAIVKTMQSACPTTTTSTTLPEAPTERNLSKLDLLEYFASFPYRNKDLRDALSCAPPTGLDSSETTDRNTQLEAHYRAHHPILKLIVTTSEEITKRSKRGSNINIADPLNLPSESVLPSSGYVLRTLVAALYCFFVSSTFEDGAILAANLGDDSDTVGAVYAGLAGCWYAGDEATMGEEPGAEKDSLFWSKRVDEWKKDLVRRDLVEKVAEELVEFEARW</sequence>
<evidence type="ECO:0000256" key="10">
    <source>
        <dbReference type="ARBA" id="ARBA00043193"/>
    </source>
</evidence>
<comment type="similarity">
    <text evidence="1">Belongs to the ADP-ribosylglycohydrolase family.</text>
</comment>
<dbReference type="AlphaFoldDB" id="A0A4S8MPD9"/>
<dbReference type="GO" id="GO:0004649">
    <property type="term" value="F:poly(ADP-ribose) glycohydrolase activity"/>
    <property type="evidence" value="ECO:0007669"/>
    <property type="project" value="UniProtKB-EC"/>
</dbReference>
<dbReference type="EC" id="3.2.1.143" evidence="2"/>
<feature type="binding site" evidence="12">
    <location>
        <position position="351"/>
    </location>
    <ligand>
        <name>Mg(2+)</name>
        <dbReference type="ChEBI" id="CHEBI:18420"/>
        <label>1</label>
    </ligand>
</feature>
<evidence type="ECO:0000256" key="6">
    <source>
        <dbReference type="ARBA" id="ARBA00042471"/>
    </source>
</evidence>
<reference evidence="13 14" key="1">
    <citation type="journal article" date="2019" name="Nat. Ecol. Evol.">
        <title>Megaphylogeny resolves global patterns of mushroom evolution.</title>
        <authorList>
            <person name="Varga T."/>
            <person name="Krizsan K."/>
            <person name="Foldi C."/>
            <person name="Dima B."/>
            <person name="Sanchez-Garcia M."/>
            <person name="Sanchez-Ramirez S."/>
            <person name="Szollosi G.J."/>
            <person name="Szarkandi J.G."/>
            <person name="Papp V."/>
            <person name="Albert L."/>
            <person name="Andreopoulos W."/>
            <person name="Angelini C."/>
            <person name="Antonin V."/>
            <person name="Barry K.W."/>
            <person name="Bougher N.L."/>
            <person name="Buchanan P."/>
            <person name="Buyck B."/>
            <person name="Bense V."/>
            <person name="Catcheside P."/>
            <person name="Chovatia M."/>
            <person name="Cooper J."/>
            <person name="Damon W."/>
            <person name="Desjardin D."/>
            <person name="Finy P."/>
            <person name="Geml J."/>
            <person name="Haridas S."/>
            <person name="Hughes K."/>
            <person name="Justo A."/>
            <person name="Karasinski D."/>
            <person name="Kautmanova I."/>
            <person name="Kiss B."/>
            <person name="Kocsube S."/>
            <person name="Kotiranta H."/>
            <person name="LaButti K.M."/>
            <person name="Lechner B.E."/>
            <person name="Liimatainen K."/>
            <person name="Lipzen A."/>
            <person name="Lukacs Z."/>
            <person name="Mihaltcheva S."/>
            <person name="Morgado L.N."/>
            <person name="Niskanen T."/>
            <person name="Noordeloos M.E."/>
            <person name="Ohm R.A."/>
            <person name="Ortiz-Santana B."/>
            <person name="Ovrebo C."/>
            <person name="Racz N."/>
            <person name="Riley R."/>
            <person name="Savchenko A."/>
            <person name="Shiryaev A."/>
            <person name="Soop K."/>
            <person name="Spirin V."/>
            <person name="Szebenyi C."/>
            <person name="Tomsovsky M."/>
            <person name="Tulloss R.E."/>
            <person name="Uehling J."/>
            <person name="Grigoriev I.V."/>
            <person name="Vagvolgyi C."/>
            <person name="Papp T."/>
            <person name="Martin F.M."/>
            <person name="Miettinen O."/>
            <person name="Hibbett D.S."/>
            <person name="Nagy L.G."/>
        </authorList>
    </citation>
    <scope>NUCLEOTIDE SEQUENCE [LARGE SCALE GENOMIC DNA]</scope>
    <source>
        <strain evidence="13 14">CBS 962.96</strain>
    </source>
</reference>
<evidence type="ECO:0000256" key="12">
    <source>
        <dbReference type="PIRSR" id="PIRSR605502-1"/>
    </source>
</evidence>
<comment type="cofactor">
    <cofactor evidence="12">
        <name>Mg(2+)</name>
        <dbReference type="ChEBI" id="CHEBI:18420"/>
    </cofactor>
    <text evidence="12">Binds 2 magnesium ions per subunit.</text>
</comment>
<evidence type="ECO:0000256" key="9">
    <source>
        <dbReference type="ARBA" id="ARBA00043187"/>
    </source>
</evidence>
<evidence type="ECO:0000313" key="14">
    <source>
        <dbReference type="Proteomes" id="UP000297245"/>
    </source>
</evidence>
<keyword evidence="12" id="KW-0479">Metal-binding</keyword>
<dbReference type="Pfam" id="PF03747">
    <property type="entry name" value="ADP_ribosyl_GH"/>
    <property type="match status" value="1"/>
</dbReference>
<comment type="catalytic activity">
    <reaction evidence="11">
        <text>alpha-NAD(+) + H2O = ADP-D-ribose + nicotinamide + H(+)</text>
        <dbReference type="Rhea" id="RHEA:68792"/>
        <dbReference type="ChEBI" id="CHEBI:15377"/>
        <dbReference type="ChEBI" id="CHEBI:15378"/>
        <dbReference type="ChEBI" id="CHEBI:17154"/>
        <dbReference type="ChEBI" id="CHEBI:57967"/>
        <dbReference type="ChEBI" id="CHEBI:77017"/>
    </reaction>
</comment>
<evidence type="ECO:0000256" key="4">
    <source>
        <dbReference type="ARBA" id="ARBA00041057"/>
    </source>
</evidence>
<evidence type="ECO:0000256" key="2">
    <source>
        <dbReference type="ARBA" id="ARBA00012255"/>
    </source>
</evidence>
<feature type="binding site" evidence="12">
    <location>
        <position position="64"/>
    </location>
    <ligand>
        <name>Mg(2+)</name>
        <dbReference type="ChEBI" id="CHEBI:18420"/>
        <label>1</label>
    </ligand>
</feature>
<name>A0A4S8MPD9_DENBC</name>
<dbReference type="PANTHER" id="PTHR16222">
    <property type="entry name" value="ADP-RIBOSYLGLYCOHYDROLASE"/>
    <property type="match status" value="1"/>
</dbReference>
<evidence type="ECO:0000256" key="11">
    <source>
        <dbReference type="ARBA" id="ARBA00049015"/>
    </source>
</evidence>
<dbReference type="OrthoDB" id="2021138at2759"/>
<organism evidence="13 14">
    <name type="scientific">Dendrothele bispora (strain CBS 962.96)</name>
    <dbReference type="NCBI Taxonomy" id="1314807"/>
    <lineage>
        <taxon>Eukaryota</taxon>
        <taxon>Fungi</taxon>
        <taxon>Dikarya</taxon>
        <taxon>Basidiomycota</taxon>
        <taxon>Agaricomycotina</taxon>
        <taxon>Agaricomycetes</taxon>
        <taxon>Agaricomycetidae</taxon>
        <taxon>Agaricales</taxon>
        <taxon>Agaricales incertae sedis</taxon>
        <taxon>Dendrothele</taxon>
    </lineage>
</organism>
<evidence type="ECO:0000256" key="7">
    <source>
        <dbReference type="ARBA" id="ARBA00042722"/>
    </source>
</evidence>
<dbReference type="Proteomes" id="UP000297245">
    <property type="component" value="Unassembled WGS sequence"/>
</dbReference>
<evidence type="ECO:0000256" key="5">
    <source>
        <dbReference type="ARBA" id="ARBA00042398"/>
    </source>
</evidence>
<evidence type="ECO:0000313" key="13">
    <source>
        <dbReference type="EMBL" id="THV04429.1"/>
    </source>
</evidence>
<keyword evidence="12" id="KW-0460">Magnesium</keyword>
<evidence type="ECO:0000256" key="3">
    <source>
        <dbReference type="ARBA" id="ARBA00022801"/>
    </source>
</evidence>
<gene>
    <name evidence="13" type="ORF">K435DRAFT_714563</name>
</gene>
<keyword evidence="14" id="KW-1185">Reference proteome</keyword>
<accession>A0A4S8MPD9</accession>
<keyword evidence="3 13" id="KW-0378">Hydrolase</keyword>
<evidence type="ECO:0000256" key="8">
    <source>
        <dbReference type="ARBA" id="ARBA00042850"/>
    </source>
</evidence>
<feature type="binding site" evidence="12">
    <location>
        <position position="65"/>
    </location>
    <ligand>
        <name>Mg(2+)</name>
        <dbReference type="ChEBI" id="CHEBI:18420"/>
        <label>1</label>
    </ligand>
</feature>
<dbReference type="PANTHER" id="PTHR16222:SF24">
    <property type="entry name" value="ADP-RIBOSYLHYDROLASE ARH3"/>
    <property type="match status" value="1"/>
</dbReference>
<feature type="binding site" evidence="12">
    <location>
        <position position="349"/>
    </location>
    <ligand>
        <name>Mg(2+)</name>
        <dbReference type="ChEBI" id="CHEBI:18420"/>
        <label>1</label>
    </ligand>
</feature>
<dbReference type="SUPFAM" id="SSF101478">
    <property type="entry name" value="ADP-ribosylglycohydrolase"/>
    <property type="match status" value="1"/>
</dbReference>
<dbReference type="GO" id="GO:0046872">
    <property type="term" value="F:metal ion binding"/>
    <property type="evidence" value="ECO:0007669"/>
    <property type="project" value="UniProtKB-KW"/>
</dbReference>
<feature type="binding site" evidence="12">
    <location>
        <position position="63"/>
    </location>
    <ligand>
        <name>Mg(2+)</name>
        <dbReference type="ChEBI" id="CHEBI:18420"/>
        <label>1</label>
    </ligand>
</feature>
<feature type="binding site" evidence="12">
    <location>
        <position position="352"/>
    </location>
    <ligand>
        <name>Mg(2+)</name>
        <dbReference type="ChEBI" id="CHEBI:18420"/>
        <label>1</label>
    </ligand>
</feature>
<dbReference type="InterPro" id="IPR005502">
    <property type="entry name" value="Ribosyl_crysJ1"/>
</dbReference>